<keyword evidence="4 7" id="KW-0378">Hydrolase</keyword>
<dbReference type="SUPFAM" id="SSF55486">
    <property type="entry name" value="Metalloproteases ('zincins'), catalytic domain"/>
    <property type="match status" value="1"/>
</dbReference>
<evidence type="ECO:0000313" key="11">
    <source>
        <dbReference type="EMBL" id="AKS42429.1"/>
    </source>
</evidence>
<gene>
    <name evidence="11" type="ORF">WM2015_2064</name>
</gene>
<dbReference type="PROSITE" id="PS51257">
    <property type="entry name" value="PROKAR_LIPOPROTEIN"/>
    <property type="match status" value="1"/>
</dbReference>
<evidence type="ECO:0000256" key="2">
    <source>
        <dbReference type="ARBA" id="ARBA00022670"/>
    </source>
</evidence>
<sequence>MRPHCTRYLDSTMLRPSAFAILLALTTLSACNDRTSTDPTGLSDEPLTPRSSLETESPWLQVDPIPFDRLDPEAAAEHLEGLIAASQLTLDHSLQSGAVPASVALERSGAPVAAFAARFFGLAQLHDSEPWNEANRAVRARLSTHLAGLRGDRRLLEHLQDELRSMDAPDGETRRLAQQSLRHLIDEGAALSPDEQRHLQSIDGELAELKARFDQNLERETRRFEIHVTDPGRLRGLPASAIEQARRDARDRGHDNGWALTLGVHSLFPALRHLHDRELRKALYQGWQRRAGGLRFGQQHDNPALIERILRLRAERASLLGYRHHLDLRLHSGSLGDSDRLRNWLDRLEAAARPGADAEIEVIEAMMRLDGIEGPPQAWDRWYYRQRLIEQAGLDQATGSIDFPLRGILEAAFALSERLWSLEFESVTAPAWHPEVESWQVRDGDGSLMGQLMLDLVHRPGKRGGAWMSVFRRGHVDESGQRVPPVVAIIANFPRPPGTEPVRLSPHQVETVFHELGHALHEMFSMTRFEALAGTQVPADFVEFPALWMERWTWMPGTLEEFVTDPRTGCPFSEALRRSLAERQRLLAGLDLLEQIAAVRLDLAMHELSAEQDASLMALEGRIRTTMDLPPLLAPAHRFDGYRELITGSKDGQAYRSLWAETLAAEAFERTRLDRSVGRHTLQRLRQDVLAAGNGREPAAVVREFLGGEPAPDALLRERAVGASGD</sequence>
<evidence type="ECO:0000256" key="5">
    <source>
        <dbReference type="ARBA" id="ARBA00022833"/>
    </source>
</evidence>
<dbReference type="InterPro" id="IPR024077">
    <property type="entry name" value="Neurolysin/TOP_dom2"/>
</dbReference>
<keyword evidence="2 7" id="KW-0645">Protease</keyword>
<evidence type="ECO:0000256" key="6">
    <source>
        <dbReference type="ARBA" id="ARBA00023049"/>
    </source>
</evidence>
<dbReference type="Gene3D" id="1.10.1370.10">
    <property type="entry name" value="Neurolysin, domain 3"/>
    <property type="match status" value="1"/>
</dbReference>
<keyword evidence="5 7" id="KW-0862">Zinc</keyword>
<dbReference type="Gene3D" id="3.40.390.10">
    <property type="entry name" value="Collagenase (Catalytic Domain)"/>
    <property type="match status" value="1"/>
</dbReference>
<keyword evidence="9" id="KW-0732">Signal</keyword>
<dbReference type="PANTHER" id="PTHR43660">
    <property type="entry name" value="DIPEPTIDYL CARBOXYPEPTIDASE"/>
    <property type="match status" value="1"/>
</dbReference>
<feature type="domain" description="Peptidase M3A/M3B catalytic" evidence="10">
    <location>
        <begin position="271"/>
        <end position="719"/>
    </location>
</feature>
<protein>
    <recommendedName>
        <fullName evidence="10">Peptidase M3A/M3B catalytic domain-containing protein</fullName>
    </recommendedName>
</protein>
<dbReference type="GO" id="GO:0046872">
    <property type="term" value="F:metal ion binding"/>
    <property type="evidence" value="ECO:0007669"/>
    <property type="project" value="UniProtKB-UniRule"/>
</dbReference>
<name>A0A0K0XXK2_9GAMM</name>
<dbReference type="InterPro" id="IPR024079">
    <property type="entry name" value="MetalloPept_cat_dom_sf"/>
</dbReference>
<reference evidence="11 12" key="1">
    <citation type="submission" date="2015-07" db="EMBL/GenBank/DDBJ databases">
        <authorList>
            <person name="Noorani M."/>
        </authorList>
    </citation>
    <scope>NUCLEOTIDE SEQUENCE [LARGE SCALE GENOMIC DNA]</scope>
    <source>
        <strain evidence="11 12">KCTC 42284</strain>
    </source>
</reference>
<dbReference type="Proteomes" id="UP000066624">
    <property type="component" value="Chromosome"/>
</dbReference>
<comment type="cofactor">
    <cofactor evidence="7">
        <name>Zn(2+)</name>
        <dbReference type="ChEBI" id="CHEBI:29105"/>
    </cofactor>
    <text evidence="7">Binds 1 zinc ion.</text>
</comment>
<keyword evidence="12" id="KW-1185">Reference proteome</keyword>
<dbReference type="EMBL" id="CP012154">
    <property type="protein sequence ID" value="AKS42429.1"/>
    <property type="molecule type" value="Genomic_DNA"/>
</dbReference>
<evidence type="ECO:0000256" key="4">
    <source>
        <dbReference type="ARBA" id="ARBA00022801"/>
    </source>
</evidence>
<evidence type="ECO:0000256" key="3">
    <source>
        <dbReference type="ARBA" id="ARBA00022723"/>
    </source>
</evidence>
<dbReference type="AlphaFoldDB" id="A0A0K0XXK2"/>
<evidence type="ECO:0000259" key="10">
    <source>
        <dbReference type="Pfam" id="PF01432"/>
    </source>
</evidence>
<keyword evidence="6 7" id="KW-0482">Metalloprotease</keyword>
<comment type="similarity">
    <text evidence="1 7">Belongs to the peptidase M3 family.</text>
</comment>
<dbReference type="GO" id="GO:0004222">
    <property type="term" value="F:metalloendopeptidase activity"/>
    <property type="evidence" value="ECO:0007669"/>
    <property type="project" value="InterPro"/>
</dbReference>
<proteinExistence type="inferred from homology"/>
<evidence type="ECO:0000256" key="8">
    <source>
        <dbReference type="SAM" id="MobiDB-lite"/>
    </source>
</evidence>
<feature type="chain" id="PRO_5005454431" description="Peptidase M3A/M3B catalytic domain-containing protein" evidence="9">
    <location>
        <begin position="21"/>
        <end position="726"/>
    </location>
</feature>
<dbReference type="InterPro" id="IPR045090">
    <property type="entry name" value="Pept_M3A_M3B"/>
</dbReference>
<feature type="region of interest" description="Disordered" evidence="8">
    <location>
        <begin position="34"/>
        <end position="55"/>
    </location>
</feature>
<accession>A0A0K0XXK2</accession>
<dbReference type="PANTHER" id="PTHR43660:SF1">
    <property type="entry name" value="DIPEPTIDYL CARBOXYPEPTIDASE"/>
    <property type="match status" value="1"/>
</dbReference>
<evidence type="ECO:0000256" key="7">
    <source>
        <dbReference type="RuleBase" id="RU003435"/>
    </source>
</evidence>
<organism evidence="11 12">
    <name type="scientific">Wenzhouxiangella marina</name>
    <dbReference type="NCBI Taxonomy" id="1579979"/>
    <lineage>
        <taxon>Bacteria</taxon>
        <taxon>Pseudomonadati</taxon>
        <taxon>Pseudomonadota</taxon>
        <taxon>Gammaproteobacteria</taxon>
        <taxon>Chromatiales</taxon>
        <taxon>Wenzhouxiangellaceae</taxon>
        <taxon>Wenzhouxiangella</taxon>
    </lineage>
</organism>
<dbReference type="InterPro" id="IPR001567">
    <property type="entry name" value="Pept_M3A_M3B_dom"/>
</dbReference>
<feature type="signal peptide" evidence="9">
    <location>
        <begin position="1"/>
        <end position="20"/>
    </location>
</feature>
<keyword evidence="3 7" id="KW-0479">Metal-binding</keyword>
<evidence type="ECO:0000256" key="1">
    <source>
        <dbReference type="ARBA" id="ARBA00006040"/>
    </source>
</evidence>
<evidence type="ECO:0000256" key="9">
    <source>
        <dbReference type="SAM" id="SignalP"/>
    </source>
</evidence>
<dbReference type="KEGG" id="wma:WM2015_2064"/>
<dbReference type="STRING" id="1579979.WM2015_2064"/>
<dbReference type="GO" id="GO:0006508">
    <property type="term" value="P:proteolysis"/>
    <property type="evidence" value="ECO:0007669"/>
    <property type="project" value="UniProtKB-KW"/>
</dbReference>
<evidence type="ECO:0000313" key="12">
    <source>
        <dbReference type="Proteomes" id="UP000066624"/>
    </source>
</evidence>
<dbReference type="Pfam" id="PF01432">
    <property type="entry name" value="Peptidase_M3"/>
    <property type="match status" value="1"/>
</dbReference>